<dbReference type="InterPro" id="IPR014756">
    <property type="entry name" value="Ig_E-set"/>
</dbReference>
<dbReference type="InterPro" id="IPR025705">
    <property type="entry name" value="Beta_hexosaminidase_sua/sub"/>
</dbReference>
<evidence type="ECO:0000256" key="9">
    <source>
        <dbReference type="SAM" id="SignalP"/>
    </source>
</evidence>
<dbReference type="PANTHER" id="PTHR22600:SF57">
    <property type="entry name" value="BETA-N-ACETYLHEXOSAMINIDASE"/>
    <property type="match status" value="1"/>
</dbReference>
<feature type="chain" id="PRO_5041244202" description="beta-N-acetylhexosaminidase" evidence="9">
    <location>
        <begin position="21"/>
        <end position="864"/>
    </location>
</feature>
<dbReference type="EMBL" id="BSPO01000001">
    <property type="protein sequence ID" value="GLS82415.1"/>
    <property type="molecule type" value="Genomic_DNA"/>
</dbReference>
<organism evidence="11 12">
    <name type="scientific">Paraferrimonas haliotis</name>
    <dbReference type="NCBI Taxonomy" id="2013866"/>
    <lineage>
        <taxon>Bacteria</taxon>
        <taxon>Pseudomonadati</taxon>
        <taxon>Pseudomonadota</taxon>
        <taxon>Gammaproteobacteria</taxon>
        <taxon>Alteromonadales</taxon>
        <taxon>Ferrimonadaceae</taxon>
        <taxon>Paraferrimonas</taxon>
    </lineage>
</organism>
<feature type="domain" description="Chitobiase/beta-hexosaminidases N-terminal" evidence="10">
    <location>
        <begin position="34"/>
        <end position="188"/>
    </location>
</feature>
<dbReference type="InterPro" id="IPR012291">
    <property type="entry name" value="CBM2_carb-bd_dom_sf"/>
</dbReference>
<dbReference type="SUPFAM" id="SSF55545">
    <property type="entry name" value="beta-N-acetylhexosaminidase-like domain"/>
    <property type="match status" value="1"/>
</dbReference>
<dbReference type="InterPro" id="IPR015883">
    <property type="entry name" value="Glyco_hydro_20_cat"/>
</dbReference>
<evidence type="ECO:0000256" key="4">
    <source>
        <dbReference type="ARBA" id="ARBA00022801"/>
    </source>
</evidence>
<dbReference type="GO" id="GO:0005975">
    <property type="term" value="P:carbohydrate metabolic process"/>
    <property type="evidence" value="ECO:0007669"/>
    <property type="project" value="InterPro"/>
</dbReference>
<evidence type="ECO:0000256" key="6">
    <source>
        <dbReference type="ARBA" id="ARBA00030512"/>
    </source>
</evidence>
<evidence type="ECO:0000313" key="12">
    <source>
        <dbReference type="Proteomes" id="UP001157439"/>
    </source>
</evidence>
<dbReference type="SUPFAM" id="SSF81296">
    <property type="entry name" value="E set domains"/>
    <property type="match status" value="1"/>
</dbReference>
<protein>
    <recommendedName>
        <fullName evidence="3">beta-N-acetylhexosaminidase</fullName>
        <ecNumber evidence="3">3.2.1.52</ecNumber>
    </recommendedName>
    <alternativeName>
        <fullName evidence="6">Beta-N-acetylhexosaminidase</fullName>
    </alternativeName>
    <alternativeName>
        <fullName evidence="7">N-acetyl-beta-glucosaminidase</fullName>
    </alternativeName>
</protein>
<dbReference type="Proteomes" id="UP001157439">
    <property type="component" value="Unassembled WGS sequence"/>
</dbReference>
<dbReference type="PANTHER" id="PTHR22600">
    <property type="entry name" value="BETA-HEXOSAMINIDASE"/>
    <property type="match status" value="1"/>
</dbReference>
<evidence type="ECO:0000256" key="2">
    <source>
        <dbReference type="ARBA" id="ARBA00006285"/>
    </source>
</evidence>
<dbReference type="InterPro" id="IPR029018">
    <property type="entry name" value="Hex-like_dom2"/>
</dbReference>
<evidence type="ECO:0000256" key="3">
    <source>
        <dbReference type="ARBA" id="ARBA00012663"/>
    </source>
</evidence>
<dbReference type="GO" id="GO:0004563">
    <property type="term" value="F:beta-N-acetylhexosaminidase activity"/>
    <property type="evidence" value="ECO:0007669"/>
    <property type="project" value="UniProtKB-EC"/>
</dbReference>
<comment type="caution">
    <text evidence="11">The sequence shown here is derived from an EMBL/GenBank/DDBJ whole genome shotgun (WGS) entry which is preliminary data.</text>
</comment>
<name>A0AA37WXG5_9GAMM</name>
<dbReference type="EC" id="3.2.1.52" evidence="3"/>
<comment type="similarity">
    <text evidence="2">Belongs to the glycosyl hydrolase 20 family.</text>
</comment>
<dbReference type="Gene3D" id="2.60.40.290">
    <property type="match status" value="1"/>
</dbReference>
<keyword evidence="5" id="KW-0326">Glycosidase</keyword>
<evidence type="ECO:0000313" key="11">
    <source>
        <dbReference type="EMBL" id="GLS82415.1"/>
    </source>
</evidence>
<dbReference type="PRINTS" id="PR00738">
    <property type="entry name" value="GLHYDRLASE20"/>
</dbReference>
<dbReference type="Pfam" id="PF02838">
    <property type="entry name" value="Glyco_hydro_20b"/>
    <property type="match status" value="1"/>
</dbReference>
<dbReference type="Pfam" id="PF00728">
    <property type="entry name" value="Glyco_hydro_20"/>
    <property type="match status" value="1"/>
</dbReference>
<dbReference type="InterPro" id="IPR008965">
    <property type="entry name" value="CBM2/CBM3_carb-bd_dom_sf"/>
</dbReference>
<dbReference type="InterPro" id="IPR004866">
    <property type="entry name" value="CHB/HEX_N_dom"/>
</dbReference>
<feature type="signal peptide" evidence="9">
    <location>
        <begin position="1"/>
        <end position="20"/>
    </location>
</feature>
<proteinExistence type="inferred from homology"/>
<dbReference type="Gene3D" id="2.60.40.10">
    <property type="entry name" value="Immunoglobulins"/>
    <property type="match status" value="1"/>
</dbReference>
<keyword evidence="12" id="KW-1185">Reference proteome</keyword>
<sequence length="864" mass="97474">MKIISLFIRSLAILSFAATASTPVSQDQQDQLAQKLTFQQGVVSNFLEQAGQHQGRIIISNQSDISLQSDHDWSVYFHNIRKISKSLNDNVVIKHVQGDLYQMTAGPNFKALAPKQSLTIDYIAAAWVVSQSDLMPRAFVVIGDNRPSIIANTDSENFEQFVLPFTYNEQLYRFNSPSDNYAQVTPQSRFKRNANAYSKRYSQEAIDRQIIPFPAKVERRRGQASITSQWRLIYDGALTNEAAQLQQQLTAYLGQPLQQLLSSQAHSKEKRVIRLQLDGKQSTAEGYVLEIDSDVIVIRGADEAGVFYGIQSLLALFPITTSEPLTVAKMTVIDKPLFPWRGMHYDLGRNFHGYQAIETLIKQMARYKLNKLHLHLSDDEGWRLQIPGLPELTEIGAYRCFDLTEQQCLLTQLGTGPFKSGSGNGFLTTEQFITLLTLAKQHHIEVIPELDMPGHSRAAIVAMNARSQRLLKAGASVEQANTYRLSDDKDLSQYYSVQNYTDNALNVCLESSYQFIDKVLYELQQMYRSADSQLNIYHFGGDETPKGAWQDSPVCQALFEAPNNGVSGVADLKAYFSKRVSQLSAARGLDLAGWEDGLMYSTTVPFARSQFANQRVIGNTWDNIWEWGVADRSYRLANDGYQVVLSSATHLYFDHPYETSPYERGYYWATRYSDTQKTFGYNPLDLYANADFTREGNPINDLEGLVGRRMPALQKPEHLLGMQGHVWTETIRTPEQLQQMVFPRILAVAQRAWHKGVWQNTAGAESAQEQSEQWSLFAQTLAQKELPRLVRDGVSPRLPLVGVERDTSSNKLKVNSAFPGLTIEFSNDGSNWTPLAKQALDPSSPWWFRTRVGKLSGASTHYQP</sequence>
<keyword evidence="4" id="KW-0378">Hydrolase</keyword>
<dbReference type="InterPro" id="IPR004867">
    <property type="entry name" value="CHB_C_dom"/>
</dbReference>
<gene>
    <name evidence="11" type="ORF">GCM10007894_03920</name>
</gene>
<accession>A0AA37WXG5</accession>
<keyword evidence="9" id="KW-0732">Signal</keyword>
<evidence type="ECO:0000256" key="7">
    <source>
        <dbReference type="ARBA" id="ARBA00033000"/>
    </source>
</evidence>
<feature type="active site" description="Proton donor" evidence="8">
    <location>
        <position position="543"/>
    </location>
</feature>
<dbReference type="InterPro" id="IPR017853">
    <property type="entry name" value="GH"/>
</dbReference>
<dbReference type="Gene3D" id="3.30.379.10">
    <property type="entry name" value="Chitobiase/beta-hexosaminidase domain 2-like"/>
    <property type="match status" value="1"/>
</dbReference>
<dbReference type="InterPro" id="IPR013783">
    <property type="entry name" value="Ig-like_fold"/>
</dbReference>
<dbReference type="InterPro" id="IPR015882">
    <property type="entry name" value="HEX_bac_N"/>
</dbReference>
<evidence type="ECO:0000256" key="8">
    <source>
        <dbReference type="PIRSR" id="PIRSR625705-1"/>
    </source>
</evidence>
<evidence type="ECO:0000256" key="1">
    <source>
        <dbReference type="ARBA" id="ARBA00001231"/>
    </source>
</evidence>
<comment type="catalytic activity">
    <reaction evidence="1">
        <text>Hydrolysis of terminal non-reducing N-acetyl-D-hexosamine residues in N-acetyl-beta-D-hexosaminides.</text>
        <dbReference type="EC" id="3.2.1.52"/>
    </reaction>
</comment>
<dbReference type="SUPFAM" id="SSF49384">
    <property type="entry name" value="Carbohydrate-binding domain"/>
    <property type="match status" value="1"/>
</dbReference>
<dbReference type="Pfam" id="PF03173">
    <property type="entry name" value="CHB_HEX"/>
    <property type="match status" value="1"/>
</dbReference>
<dbReference type="RefSeq" id="WP_158220697.1">
    <property type="nucleotide sequence ID" value="NZ_BSPO01000001.1"/>
</dbReference>
<reference evidence="11 12" key="1">
    <citation type="journal article" date="2014" name="Int. J. Syst. Evol. Microbiol.">
        <title>Complete genome sequence of Corynebacterium casei LMG S-19264T (=DSM 44701T), isolated from a smear-ripened cheese.</title>
        <authorList>
            <consortium name="US DOE Joint Genome Institute (JGI-PGF)"/>
            <person name="Walter F."/>
            <person name="Albersmeier A."/>
            <person name="Kalinowski J."/>
            <person name="Ruckert C."/>
        </authorList>
    </citation>
    <scope>NUCLEOTIDE SEQUENCE [LARGE SCALE GENOMIC DNA]</scope>
    <source>
        <strain evidence="11 12">NBRC 112785</strain>
    </source>
</reference>
<dbReference type="GO" id="GO:0030203">
    <property type="term" value="P:glycosaminoglycan metabolic process"/>
    <property type="evidence" value="ECO:0007669"/>
    <property type="project" value="TreeGrafter"/>
</dbReference>
<dbReference type="GO" id="GO:0016020">
    <property type="term" value="C:membrane"/>
    <property type="evidence" value="ECO:0007669"/>
    <property type="project" value="TreeGrafter"/>
</dbReference>
<evidence type="ECO:0000256" key="5">
    <source>
        <dbReference type="ARBA" id="ARBA00023295"/>
    </source>
</evidence>
<dbReference type="AlphaFoldDB" id="A0AA37WXG5"/>
<dbReference type="Pfam" id="PF03174">
    <property type="entry name" value="CHB_HEX_C"/>
    <property type="match status" value="1"/>
</dbReference>
<dbReference type="SMART" id="SM01081">
    <property type="entry name" value="CHB_HEX"/>
    <property type="match status" value="1"/>
</dbReference>
<dbReference type="SUPFAM" id="SSF51445">
    <property type="entry name" value="(Trans)glycosidases"/>
    <property type="match status" value="1"/>
</dbReference>
<dbReference type="GO" id="GO:0030247">
    <property type="term" value="F:polysaccharide binding"/>
    <property type="evidence" value="ECO:0007669"/>
    <property type="project" value="InterPro"/>
</dbReference>
<evidence type="ECO:0000259" key="10">
    <source>
        <dbReference type="SMART" id="SM01081"/>
    </source>
</evidence>
<dbReference type="Gene3D" id="3.20.20.80">
    <property type="entry name" value="Glycosidases"/>
    <property type="match status" value="1"/>
</dbReference>